<dbReference type="Gene3D" id="1.25.40.20">
    <property type="entry name" value="Ankyrin repeat-containing domain"/>
    <property type="match status" value="1"/>
</dbReference>
<dbReference type="RefSeq" id="XP_040771059.1">
    <property type="nucleotide sequence ID" value="XM_040921021.1"/>
</dbReference>
<dbReference type="PANTHER" id="PTHR24171">
    <property type="entry name" value="ANKYRIN REPEAT DOMAIN-CONTAINING PROTEIN 39-RELATED"/>
    <property type="match status" value="1"/>
</dbReference>
<dbReference type="OrthoDB" id="341259at2759"/>
<reference evidence="3" key="1">
    <citation type="journal article" date="2020" name="Phytopathology">
        <title>Genome sequence of the chestnut blight fungus Cryphonectria parasitica EP155: A fundamental resource for an archetypical invasive plant pathogen.</title>
        <authorList>
            <person name="Crouch J.A."/>
            <person name="Dawe A."/>
            <person name="Aerts A."/>
            <person name="Barry K."/>
            <person name="Churchill A.C.L."/>
            <person name="Grimwood J."/>
            <person name="Hillman B."/>
            <person name="Milgroom M.G."/>
            <person name="Pangilinan J."/>
            <person name="Smith M."/>
            <person name="Salamov A."/>
            <person name="Schmutz J."/>
            <person name="Yadav J."/>
            <person name="Grigoriev I.V."/>
            <person name="Nuss D."/>
        </authorList>
    </citation>
    <scope>NUCLEOTIDE SEQUENCE</scope>
    <source>
        <strain evidence="3">EP155</strain>
    </source>
</reference>
<dbReference type="AlphaFoldDB" id="A0A9P4XSW3"/>
<keyword evidence="4" id="KW-1185">Reference proteome</keyword>
<dbReference type="GeneID" id="63838150"/>
<evidence type="ECO:0000313" key="3">
    <source>
        <dbReference type="EMBL" id="KAF3760080.1"/>
    </source>
</evidence>
<comment type="caution">
    <text evidence="3">The sequence shown here is derived from an EMBL/GenBank/DDBJ whole genome shotgun (WGS) entry which is preliminary data.</text>
</comment>
<proteinExistence type="predicted"/>
<dbReference type="SUPFAM" id="SSF48403">
    <property type="entry name" value="Ankyrin repeat"/>
    <property type="match status" value="1"/>
</dbReference>
<dbReference type="InterPro" id="IPR036770">
    <property type="entry name" value="Ankyrin_rpt-contain_sf"/>
</dbReference>
<dbReference type="InterPro" id="IPR002110">
    <property type="entry name" value="Ankyrin_rpt"/>
</dbReference>
<evidence type="ECO:0000256" key="2">
    <source>
        <dbReference type="ARBA" id="ARBA00023043"/>
    </source>
</evidence>
<evidence type="ECO:0000256" key="1">
    <source>
        <dbReference type="ARBA" id="ARBA00022737"/>
    </source>
</evidence>
<gene>
    <name evidence="3" type="ORF">M406DRAFT_335284</name>
</gene>
<organism evidence="3 4">
    <name type="scientific">Cryphonectria parasitica (strain ATCC 38755 / EP155)</name>
    <dbReference type="NCBI Taxonomy" id="660469"/>
    <lineage>
        <taxon>Eukaryota</taxon>
        <taxon>Fungi</taxon>
        <taxon>Dikarya</taxon>
        <taxon>Ascomycota</taxon>
        <taxon>Pezizomycotina</taxon>
        <taxon>Sordariomycetes</taxon>
        <taxon>Sordariomycetidae</taxon>
        <taxon>Diaporthales</taxon>
        <taxon>Cryphonectriaceae</taxon>
        <taxon>Cryphonectria-Endothia species complex</taxon>
        <taxon>Cryphonectria</taxon>
    </lineage>
</organism>
<keyword evidence="2" id="KW-0040">ANK repeat</keyword>
<keyword evidence="1" id="KW-0677">Repeat</keyword>
<sequence>MARGCGAPGSRPPIRRARAPRLSTLFSILTLTTRSPSTGAIRSCTSSFVTPRERFRDDKEDIVELLLCTGTDPLRRDRLGDTALHFLAGDTRPAGPSPEGYRLLRLLLEGCPEVRAPCLEHINSKNDFANTPLVVVVAVLYNHVECVQLLLEHGADPYEPGEFGITALEFAVERDYLPGGCCTAAGPHDRHHCSSSAYFHR</sequence>
<dbReference type="EMBL" id="MU032354">
    <property type="protein sequence ID" value="KAF3760080.1"/>
    <property type="molecule type" value="Genomic_DNA"/>
</dbReference>
<dbReference type="Pfam" id="PF13637">
    <property type="entry name" value="Ank_4"/>
    <property type="match status" value="1"/>
</dbReference>
<accession>A0A9P4XSW3</accession>
<name>A0A9P4XSW3_CRYP1</name>
<dbReference type="Proteomes" id="UP000803844">
    <property type="component" value="Unassembled WGS sequence"/>
</dbReference>
<evidence type="ECO:0000313" key="4">
    <source>
        <dbReference type="Proteomes" id="UP000803844"/>
    </source>
</evidence>
<protein>
    <submittedName>
        <fullName evidence="3">Uncharacterized protein</fullName>
    </submittedName>
</protein>